<dbReference type="STRING" id="1915400.FM21_18560"/>
<evidence type="ECO:0000313" key="2">
    <source>
        <dbReference type="EMBL" id="KFG72871.1"/>
    </source>
</evidence>
<organism evidence="2 3">
    <name type="scientific">Streptomyces mutabilis</name>
    <dbReference type="NCBI Taxonomy" id="67332"/>
    <lineage>
        <taxon>Bacteria</taxon>
        <taxon>Bacillati</taxon>
        <taxon>Actinomycetota</taxon>
        <taxon>Actinomycetes</taxon>
        <taxon>Kitasatosporales</taxon>
        <taxon>Streptomycetaceae</taxon>
        <taxon>Streptomyces</taxon>
    </lineage>
</organism>
<comment type="caution">
    <text evidence="2">The sequence shown here is derived from an EMBL/GenBank/DDBJ whole genome shotgun (WGS) entry which is preliminary data.</text>
</comment>
<reference evidence="2 3" key="1">
    <citation type="submission" date="2014-05" db="EMBL/GenBank/DDBJ databases">
        <title>Complete genome sequence of the Streptomyces mutabilis TRM45540.</title>
        <authorList>
            <person name="Luo X."/>
            <person name="Zhang L."/>
        </authorList>
    </citation>
    <scope>NUCLEOTIDE SEQUENCE [LARGE SCALE GENOMIC DNA]</scope>
    <source>
        <strain evidence="2 3">TRM45540</strain>
    </source>
</reference>
<protein>
    <submittedName>
        <fullName evidence="2">Polyketide cyclase</fullName>
    </submittedName>
</protein>
<accession>A0A086MVF3</accession>
<sequence>MIPVNDKPLSKRTPEEVYASHGAALMAEDLDALAANFAEDAVIITPAGVRHGKDGARQNFTQLFSDLPQAEWDMKTTLFGGEILFLEWSATSAENNATHGVDTFVIRDGLIQAQTVRYALTPKSR</sequence>
<dbReference type="Proteomes" id="UP000029095">
    <property type="component" value="Unassembled WGS sequence"/>
</dbReference>
<dbReference type="InterPro" id="IPR037401">
    <property type="entry name" value="SnoaL-like"/>
</dbReference>
<name>A0A086MVF3_9ACTN</name>
<evidence type="ECO:0000313" key="3">
    <source>
        <dbReference type="Proteomes" id="UP000029095"/>
    </source>
</evidence>
<keyword evidence="3" id="KW-1185">Reference proteome</keyword>
<dbReference type="SUPFAM" id="SSF54427">
    <property type="entry name" value="NTF2-like"/>
    <property type="match status" value="1"/>
</dbReference>
<dbReference type="Gene3D" id="3.10.450.50">
    <property type="match status" value="1"/>
</dbReference>
<dbReference type="HOGENOM" id="CLU_142681_0_0_11"/>
<dbReference type="EMBL" id="JNFQ01000002">
    <property type="protein sequence ID" value="KFG72871.1"/>
    <property type="molecule type" value="Genomic_DNA"/>
</dbReference>
<dbReference type="Pfam" id="PF12680">
    <property type="entry name" value="SnoaL_2"/>
    <property type="match status" value="1"/>
</dbReference>
<proteinExistence type="predicted"/>
<dbReference type="AlphaFoldDB" id="A0A086MVF3"/>
<gene>
    <name evidence="2" type="ORF">FM21_18560</name>
</gene>
<evidence type="ECO:0000259" key="1">
    <source>
        <dbReference type="Pfam" id="PF12680"/>
    </source>
</evidence>
<dbReference type="InterPro" id="IPR032710">
    <property type="entry name" value="NTF2-like_dom_sf"/>
</dbReference>
<feature type="domain" description="SnoaL-like" evidence="1">
    <location>
        <begin position="23"/>
        <end position="112"/>
    </location>
</feature>